<dbReference type="Proteomes" id="UP001373496">
    <property type="component" value="Unassembled WGS sequence"/>
</dbReference>
<feature type="region of interest" description="Disordered" evidence="1">
    <location>
        <begin position="119"/>
        <end position="141"/>
    </location>
</feature>
<accession>A0ABU8E655</accession>
<protein>
    <recommendedName>
        <fullName evidence="5">Integral membrane protein</fullName>
    </recommendedName>
</protein>
<comment type="caution">
    <text evidence="3">The sequence shown here is derived from an EMBL/GenBank/DDBJ whole genome shotgun (WGS) entry which is preliminary data.</text>
</comment>
<proteinExistence type="predicted"/>
<evidence type="ECO:0000256" key="1">
    <source>
        <dbReference type="SAM" id="MobiDB-lite"/>
    </source>
</evidence>
<gene>
    <name evidence="3" type="ORF">UXQ13_11695</name>
</gene>
<keyword evidence="2" id="KW-0472">Membrane</keyword>
<dbReference type="EMBL" id="JBAPLV010000011">
    <property type="protein sequence ID" value="MEI4279128.1"/>
    <property type="molecule type" value="Genomic_DNA"/>
</dbReference>
<keyword evidence="2" id="KW-0812">Transmembrane</keyword>
<feature type="transmembrane region" description="Helical" evidence="2">
    <location>
        <begin position="12"/>
        <end position="38"/>
    </location>
</feature>
<feature type="compositionally biased region" description="Gly residues" evidence="1">
    <location>
        <begin position="131"/>
        <end position="141"/>
    </location>
</feature>
<evidence type="ECO:0000313" key="3">
    <source>
        <dbReference type="EMBL" id="MEI4279128.1"/>
    </source>
</evidence>
<feature type="transmembrane region" description="Helical" evidence="2">
    <location>
        <begin position="44"/>
        <end position="64"/>
    </location>
</feature>
<reference evidence="3 4" key="1">
    <citation type="submission" date="2024-03" db="EMBL/GenBank/DDBJ databases">
        <title>Draft genome sequence of Klenkia terrae.</title>
        <authorList>
            <person name="Duangmal K."/>
            <person name="Chantavorakit T."/>
        </authorList>
    </citation>
    <scope>NUCLEOTIDE SEQUENCE [LARGE SCALE GENOMIC DNA]</scope>
    <source>
        <strain evidence="3 4">JCM 17786</strain>
    </source>
</reference>
<feature type="transmembrane region" description="Helical" evidence="2">
    <location>
        <begin position="71"/>
        <end position="88"/>
    </location>
</feature>
<sequence length="141" mass="13724">MSLPRRAVPPDTAVVASAPVATGVLAVAAVLLVAGSVWPATRPVAVLLASGLAAVAPLVGLRLYRPDRRGPWLFMSASLACWTVAFAVGGAAPALGMAFQTAGMVAVAGFLPCSSSGSARGRGPSCDGPAGSTGDGGPTAP</sequence>
<evidence type="ECO:0000313" key="4">
    <source>
        <dbReference type="Proteomes" id="UP001373496"/>
    </source>
</evidence>
<dbReference type="RefSeq" id="WP_336392337.1">
    <property type="nucleotide sequence ID" value="NZ_JBAPLV010000011.1"/>
</dbReference>
<organism evidence="3 4">
    <name type="scientific">Klenkia terrae</name>
    <dbReference type="NCBI Taxonomy" id="1052259"/>
    <lineage>
        <taxon>Bacteria</taxon>
        <taxon>Bacillati</taxon>
        <taxon>Actinomycetota</taxon>
        <taxon>Actinomycetes</taxon>
        <taxon>Geodermatophilales</taxon>
        <taxon>Geodermatophilaceae</taxon>
        <taxon>Klenkia</taxon>
    </lineage>
</organism>
<evidence type="ECO:0000256" key="2">
    <source>
        <dbReference type="SAM" id="Phobius"/>
    </source>
</evidence>
<keyword evidence="2" id="KW-1133">Transmembrane helix</keyword>
<keyword evidence="4" id="KW-1185">Reference proteome</keyword>
<evidence type="ECO:0008006" key="5">
    <source>
        <dbReference type="Google" id="ProtNLM"/>
    </source>
</evidence>
<name>A0ABU8E655_9ACTN</name>